<keyword evidence="10" id="KW-1185">Reference proteome</keyword>
<evidence type="ECO:0000256" key="4">
    <source>
        <dbReference type="ARBA" id="ARBA00022452"/>
    </source>
</evidence>
<evidence type="ECO:0000256" key="7">
    <source>
        <dbReference type="ARBA" id="ARBA00023237"/>
    </source>
</evidence>
<comment type="subcellular location">
    <subcellularLocation>
        <location evidence="1">Cell outer membrane</location>
    </subcellularLocation>
</comment>
<dbReference type="SUPFAM" id="SSF56954">
    <property type="entry name" value="Outer membrane efflux proteins (OEP)"/>
    <property type="match status" value="1"/>
</dbReference>
<evidence type="ECO:0000256" key="5">
    <source>
        <dbReference type="ARBA" id="ARBA00022692"/>
    </source>
</evidence>
<dbReference type="AlphaFoldDB" id="A0A3N1VKK3"/>
<evidence type="ECO:0000256" key="3">
    <source>
        <dbReference type="ARBA" id="ARBA00022448"/>
    </source>
</evidence>
<keyword evidence="5 8" id="KW-0812">Transmembrane</keyword>
<dbReference type="InterPro" id="IPR003423">
    <property type="entry name" value="OMP_efflux"/>
</dbReference>
<evidence type="ECO:0000256" key="6">
    <source>
        <dbReference type="ARBA" id="ARBA00023136"/>
    </source>
</evidence>
<dbReference type="GO" id="GO:0009279">
    <property type="term" value="C:cell outer membrane"/>
    <property type="evidence" value="ECO:0007669"/>
    <property type="project" value="UniProtKB-SubCell"/>
</dbReference>
<feature type="transmembrane region" description="Helical" evidence="8">
    <location>
        <begin position="20"/>
        <end position="41"/>
    </location>
</feature>
<comment type="caution">
    <text evidence="9">The sequence shown here is derived from an EMBL/GenBank/DDBJ whole genome shotgun (WGS) entry which is preliminary data.</text>
</comment>
<name>A0A3N1VKK3_9BACT</name>
<dbReference type="Proteomes" id="UP000276223">
    <property type="component" value="Unassembled WGS sequence"/>
</dbReference>
<keyword evidence="4" id="KW-1134">Transmembrane beta strand</keyword>
<dbReference type="GO" id="GO:0015288">
    <property type="term" value="F:porin activity"/>
    <property type="evidence" value="ECO:0007669"/>
    <property type="project" value="TreeGrafter"/>
</dbReference>
<evidence type="ECO:0000256" key="8">
    <source>
        <dbReference type="SAM" id="Phobius"/>
    </source>
</evidence>
<dbReference type="Gene3D" id="1.20.1600.10">
    <property type="entry name" value="Outer membrane efflux proteins (OEP)"/>
    <property type="match status" value="1"/>
</dbReference>
<reference evidence="9 10" key="1">
    <citation type="submission" date="2018-11" db="EMBL/GenBank/DDBJ databases">
        <title>Genomic Encyclopedia of Type Strains, Phase IV (KMG-IV): sequencing the most valuable type-strain genomes for metagenomic binning, comparative biology and taxonomic classification.</title>
        <authorList>
            <person name="Goeker M."/>
        </authorList>
    </citation>
    <scope>NUCLEOTIDE SEQUENCE [LARGE SCALE GENOMIC DNA]</scope>
    <source>
        <strain evidence="9 10">DSM 22027</strain>
    </source>
</reference>
<keyword evidence="8" id="KW-1133">Transmembrane helix</keyword>
<keyword evidence="6 8" id="KW-0472">Membrane</keyword>
<evidence type="ECO:0000313" key="9">
    <source>
        <dbReference type="EMBL" id="ROR03333.1"/>
    </source>
</evidence>
<evidence type="ECO:0000256" key="1">
    <source>
        <dbReference type="ARBA" id="ARBA00004442"/>
    </source>
</evidence>
<dbReference type="PANTHER" id="PTHR30026">
    <property type="entry name" value="OUTER MEMBRANE PROTEIN TOLC"/>
    <property type="match status" value="1"/>
</dbReference>
<evidence type="ECO:0000313" key="10">
    <source>
        <dbReference type="Proteomes" id="UP000276223"/>
    </source>
</evidence>
<proteinExistence type="inferred from homology"/>
<dbReference type="OrthoDB" id="10526at2"/>
<keyword evidence="7" id="KW-0998">Cell outer membrane</keyword>
<comment type="similarity">
    <text evidence="2">Belongs to the outer membrane factor (OMF) (TC 1.B.17) family.</text>
</comment>
<dbReference type="GO" id="GO:0015562">
    <property type="term" value="F:efflux transmembrane transporter activity"/>
    <property type="evidence" value="ECO:0007669"/>
    <property type="project" value="InterPro"/>
</dbReference>
<sequence>MRKFFNKPCGQGFCRSESRFFNAFTGLWWLLCLMAVGSWPIHSAAWALTLEDALSEALATHPEVKAAEQDLEARRALERSSLTPYVPSVDLVGSVDQVSKGGLEDRREQVTLGTEYLLFDGGARFSERSAAKIQRAQAEESLRAARLNVIRDVSEAYFLVLARTRIVAERTLQVEDARKDLEIAEGRYRLGVAMKSDVLQASVRYEESLFEKNSAEGDLSTARATLWSLVGRPLEETEPLEGNLEEYVGALKNREVLLRITETHRPEVRLAQWAVALAASQERKTWSPFWPRLTADASYTSYDGTGPYGELDNEKRMGLTASWNLFRLNKYYDRKAASAQLRAAQDRLLEAQRQGRLECHSRYDKALTARRNVDLARSVLVQAEHNYRQALGEYRVGKGDVLSLVRAESALGAARVRLQEALGNWNVSLVNLQRAVGVERLDELMKAE</sequence>
<dbReference type="InterPro" id="IPR051906">
    <property type="entry name" value="TolC-like"/>
</dbReference>
<accession>A0A3N1VKK3</accession>
<protein>
    <submittedName>
        <fullName evidence="9">Outer membrane protein TolC</fullName>
    </submittedName>
</protein>
<dbReference type="PANTHER" id="PTHR30026:SF20">
    <property type="entry name" value="OUTER MEMBRANE PROTEIN TOLC"/>
    <property type="match status" value="1"/>
</dbReference>
<dbReference type="EMBL" id="RJVA01000009">
    <property type="protein sequence ID" value="ROR03333.1"/>
    <property type="molecule type" value="Genomic_DNA"/>
</dbReference>
<evidence type="ECO:0000256" key="2">
    <source>
        <dbReference type="ARBA" id="ARBA00007613"/>
    </source>
</evidence>
<keyword evidence="3" id="KW-0813">Transport</keyword>
<dbReference type="GO" id="GO:1990281">
    <property type="term" value="C:efflux pump complex"/>
    <property type="evidence" value="ECO:0007669"/>
    <property type="project" value="TreeGrafter"/>
</dbReference>
<dbReference type="Pfam" id="PF02321">
    <property type="entry name" value="OEP"/>
    <property type="match status" value="2"/>
</dbReference>
<gene>
    <name evidence="9" type="ORF">EDC27_0601</name>
</gene>
<organism evidence="9 10">
    <name type="scientific">Desulfosoma caldarium</name>
    <dbReference type="NCBI Taxonomy" id="610254"/>
    <lineage>
        <taxon>Bacteria</taxon>
        <taxon>Pseudomonadati</taxon>
        <taxon>Thermodesulfobacteriota</taxon>
        <taxon>Syntrophobacteria</taxon>
        <taxon>Syntrophobacterales</taxon>
        <taxon>Syntrophobacteraceae</taxon>
        <taxon>Desulfosoma</taxon>
    </lineage>
</organism>